<feature type="transmembrane region" description="Helical" evidence="1">
    <location>
        <begin position="119"/>
        <end position="142"/>
    </location>
</feature>
<keyword evidence="1" id="KW-0812">Transmembrane</keyword>
<name>A0A816JHS7_BRANA</name>
<dbReference type="AlphaFoldDB" id="A0A816JHS7"/>
<gene>
    <name evidence="2" type="ORF">DARMORV10_C04P11860.1</name>
</gene>
<keyword evidence="1" id="KW-1133">Transmembrane helix</keyword>
<organism evidence="2">
    <name type="scientific">Brassica napus</name>
    <name type="common">Rape</name>
    <dbReference type="NCBI Taxonomy" id="3708"/>
    <lineage>
        <taxon>Eukaryota</taxon>
        <taxon>Viridiplantae</taxon>
        <taxon>Streptophyta</taxon>
        <taxon>Embryophyta</taxon>
        <taxon>Tracheophyta</taxon>
        <taxon>Spermatophyta</taxon>
        <taxon>Magnoliopsida</taxon>
        <taxon>eudicotyledons</taxon>
        <taxon>Gunneridae</taxon>
        <taxon>Pentapetalae</taxon>
        <taxon>rosids</taxon>
        <taxon>malvids</taxon>
        <taxon>Brassicales</taxon>
        <taxon>Brassicaceae</taxon>
        <taxon>Brassiceae</taxon>
        <taxon>Brassica</taxon>
    </lineage>
</organism>
<protein>
    <submittedName>
        <fullName evidence="2">(rape) hypothetical protein</fullName>
    </submittedName>
</protein>
<dbReference type="Proteomes" id="UP001295469">
    <property type="component" value="Chromosome C04"/>
</dbReference>
<evidence type="ECO:0000313" key="2">
    <source>
        <dbReference type="EMBL" id="CAF1814858.1"/>
    </source>
</evidence>
<dbReference type="PANTHER" id="PTHR13448:SF14">
    <property type="entry name" value="F26K24.17 PROTEIN"/>
    <property type="match status" value="1"/>
</dbReference>
<evidence type="ECO:0000256" key="1">
    <source>
        <dbReference type="SAM" id="Phobius"/>
    </source>
</evidence>
<reference evidence="2" key="1">
    <citation type="submission" date="2021-01" db="EMBL/GenBank/DDBJ databases">
        <authorList>
            <consortium name="Genoscope - CEA"/>
            <person name="William W."/>
        </authorList>
    </citation>
    <scope>NUCLEOTIDE SEQUENCE</scope>
</reference>
<sequence length="143" mass="16183">MENVECWRHWDNLYKKNIKVGVALLKTLVDEWKDHSLKLPSSPTDAVILSRTMKSFSHRVMPLTRLTSLLISSLTLTCALFSRNKKGITERGEKASLYKEAHKFCKVISRKLTHGSITVVVLVTAVTTAAFVLLYLSVFGYLK</sequence>
<accession>A0A816JHS7</accession>
<dbReference type="PANTHER" id="PTHR13448">
    <property type="entry name" value="TRANSMEMBRANE PROTEIN 214"/>
    <property type="match status" value="1"/>
</dbReference>
<keyword evidence="1" id="KW-0472">Membrane</keyword>
<proteinExistence type="predicted"/>
<dbReference type="EMBL" id="HG994368">
    <property type="protein sequence ID" value="CAF1814858.1"/>
    <property type="molecule type" value="Genomic_DNA"/>
</dbReference>
<dbReference type="InterPro" id="IPR019308">
    <property type="entry name" value="TMEM214"/>
</dbReference>